<dbReference type="RefSeq" id="WP_316027790.1">
    <property type="nucleotide sequence ID" value="NZ_JAWDIO010000002.1"/>
</dbReference>
<evidence type="ECO:0000313" key="2">
    <source>
        <dbReference type="Proteomes" id="UP001247805"/>
    </source>
</evidence>
<name>A0ABU3T214_9ALTE</name>
<dbReference type="Proteomes" id="UP001247805">
    <property type="component" value="Unassembled WGS sequence"/>
</dbReference>
<sequence>MLLVSLTTFLFAANDILFMNNLINTGEFFNLGIIFFIAGQSFVTNSRFDNFINKNLQLTEKLEERNNDLELMSGLLETKVAQRTKATRVGQCRTQKPS</sequence>
<keyword evidence="2" id="KW-1185">Reference proteome</keyword>
<proteinExistence type="predicted"/>
<dbReference type="EMBL" id="JAWDIO010000002">
    <property type="protein sequence ID" value="MDU0356295.1"/>
    <property type="molecule type" value="Genomic_DNA"/>
</dbReference>
<evidence type="ECO:0000313" key="1">
    <source>
        <dbReference type="EMBL" id="MDU0356295.1"/>
    </source>
</evidence>
<comment type="caution">
    <text evidence="1">The sequence shown here is derived from an EMBL/GenBank/DDBJ whole genome shotgun (WGS) entry which is preliminary data.</text>
</comment>
<reference evidence="1 2" key="1">
    <citation type="submission" date="2023-10" db="EMBL/GenBank/DDBJ databases">
        <title>Glaciecola aquimarina strain GGW-M5 nov., isolated from a coastal seawater.</title>
        <authorList>
            <person name="Bayburt H."/>
            <person name="Kim J.M."/>
            <person name="Choi B.J."/>
            <person name="Jeon C.O."/>
        </authorList>
    </citation>
    <scope>NUCLEOTIDE SEQUENCE [LARGE SCALE GENOMIC DNA]</scope>
    <source>
        <strain evidence="1 2">KCTC 32108</strain>
    </source>
</reference>
<gene>
    <name evidence="1" type="ORF">RS130_22545</name>
</gene>
<accession>A0ABU3T214</accession>
<organism evidence="1 2">
    <name type="scientific">Paraglaciecola aquimarina</name>
    <dbReference type="NCBI Taxonomy" id="1235557"/>
    <lineage>
        <taxon>Bacteria</taxon>
        <taxon>Pseudomonadati</taxon>
        <taxon>Pseudomonadota</taxon>
        <taxon>Gammaproteobacteria</taxon>
        <taxon>Alteromonadales</taxon>
        <taxon>Alteromonadaceae</taxon>
        <taxon>Paraglaciecola</taxon>
    </lineage>
</organism>
<protein>
    <submittedName>
        <fullName evidence="1">Uncharacterized protein</fullName>
    </submittedName>
</protein>